<dbReference type="Gene3D" id="1.10.3460.10">
    <property type="entry name" value="Chlorophyll a/b binding protein domain"/>
    <property type="match status" value="1"/>
</dbReference>
<keyword evidence="2" id="KW-1133">Transmembrane helix</keyword>
<organism evidence="3 4">
    <name type="scientific">Haematococcus lacustris</name>
    <name type="common">Green alga</name>
    <name type="synonym">Haematococcus pluvialis</name>
    <dbReference type="NCBI Taxonomy" id="44745"/>
    <lineage>
        <taxon>Eukaryota</taxon>
        <taxon>Viridiplantae</taxon>
        <taxon>Chlorophyta</taxon>
        <taxon>core chlorophytes</taxon>
        <taxon>Chlorophyceae</taxon>
        <taxon>CS clade</taxon>
        <taxon>Chlamydomonadales</taxon>
        <taxon>Haematococcaceae</taxon>
        <taxon>Haematococcus</taxon>
    </lineage>
</organism>
<sequence>MGLMSASRTRTASARPARLAAPCTSRARSLRVVAQVKVDETAKEVNPAIPAFTRRREVFAGRLAMFGWLAETIGEILLRTGPIGQLEYILGFERNTVIALFVGIVLFNGIGAAFPNSPTWSKSNQEDVAKRPDGPPQDSNILVNKPGQALGITRPGFSKQNELFVGRTGMLGFLAAVVAEVLYNKGPWAMIASFIGQTPDDGYYRLIGYGLGISAIAITVLGYTLDNGGEDETGKDIY</sequence>
<evidence type="ECO:0000313" key="3">
    <source>
        <dbReference type="EMBL" id="GFH09127.1"/>
    </source>
</evidence>
<name>A0A699YG85_HAELA</name>
<evidence type="ECO:0000256" key="2">
    <source>
        <dbReference type="SAM" id="Phobius"/>
    </source>
</evidence>
<keyword evidence="2" id="KW-0472">Membrane</keyword>
<proteinExistence type="predicted"/>
<feature type="region of interest" description="Disordered" evidence="1">
    <location>
        <begin position="118"/>
        <end position="140"/>
    </location>
</feature>
<gene>
    <name evidence="3" type="ORF">HaLaN_04217</name>
</gene>
<dbReference type="AlphaFoldDB" id="A0A699YG85"/>
<accession>A0A699YG85</accession>
<feature type="transmembrane region" description="Helical" evidence="2">
    <location>
        <begin position="164"/>
        <end position="183"/>
    </location>
</feature>
<feature type="transmembrane region" description="Helical" evidence="2">
    <location>
        <begin position="96"/>
        <end position="114"/>
    </location>
</feature>
<keyword evidence="4" id="KW-1185">Reference proteome</keyword>
<evidence type="ECO:0000256" key="1">
    <source>
        <dbReference type="SAM" id="MobiDB-lite"/>
    </source>
</evidence>
<comment type="caution">
    <text evidence="3">The sequence shown here is derived from an EMBL/GenBank/DDBJ whole genome shotgun (WGS) entry which is preliminary data.</text>
</comment>
<dbReference type="Proteomes" id="UP000485058">
    <property type="component" value="Unassembled WGS sequence"/>
</dbReference>
<dbReference type="EMBL" id="BLLF01000211">
    <property type="protein sequence ID" value="GFH09127.1"/>
    <property type="molecule type" value="Genomic_DNA"/>
</dbReference>
<feature type="compositionally biased region" description="Basic and acidic residues" evidence="1">
    <location>
        <begin position="124"/>
        <end position="133"/>
    </location>
</feature>
<keyword evidence="2" id="KW-0812">Transmembrane</keyword>
<protein>
    <submittedName>
        <fullName evidence="3">Uncharacterized protein</fullName>
    </submittedName>
</protein>
<feature type="transmembrane region" description="Helical" evidence="2">
    <location>
        <begin position="203"/>
        <end position="225"/>
    </location>
</feature>
<evidence type="ECO:0000313" key="4">
    <source>
        <dbReference type="Proteomes" id="UP000485058"/>
    </source>
</evidence>
<dbReference type="SUPFAM" id="SSF103511">
    <property type="entry name" value="Chlorophyll a-b binding protein"/>
    <property type="match status" value="2"/>
</dbReference>
<reference evidence="3 4" key="1">
    <citation type="submission" date="2020-02" db="EMBL/GenBank/DDBJ databases">
        <title>Draft genome sequence of Haematococcus lacustris strain NIES-144.</title>
        <authorList>
            <person name="Morimoto D."/>
            <person name="Nakagawa S."/>
            <person name="Yoshida T."/>
            <person name="Sawayama S."/>
        </authorList>
    </citation>
    <scope>NUCLEOTIDE SEQUENCE [LARGE SCALE GENOMIC DNA]</scope>
    <source>
        <strain evidence="3 4">NIES-144</strain>
    </source>
</reference>